<protein>
    <recommendedName>
        <fullName evidence="2">CBS domain-containing protein</fullName>
    </recommendedName>
</protein>
<keyword evidence="1" id="KW-0129">CBS domain</keyword>
<comment type="caution">
    <text evidence="3">The sequence shown here is derived from an EMBL/GenBank/DDBJ whole genome shotgun (WGS) entry which is preliminary data.</text>
</comment>
<evidence type="ECO:0000259" key="2">
    <source>
        <dbReference type="PROSITE" id="PS51371"/>
    </source>
</evidence>
<dbReference type="AlphaFoldDB" id="A0A645HC14"/>
<feature type="domain" description="CBS" evidence="2">
    <location>
        <begin position="119"/>
        <end position="174"/>
    </location>
</feature>
<dbReference type="EMBL" id="VSSQ01085798">
    <property type="protein sequence ID" value="MPN33343.1"/>
    <property type="molecule type" value="Genomic_DNA"/>
</dbReference>
<dbReference type="Pfam" id="PF00571">
    <property type="entry name" value="CBS"/>
    <property type="match status" value="2"/>
</dbReference>
<organism evidence="3">
    <name type="scientific">bioreactor metagenome</name>
    <dbReference type="NCBI Taxonomy" id="1076179"/>
    <lineage>
        <taxon>unclassified sequences</taxon>
        <taxon>metagenomes</taxon>
        <taxon>ecological metagenomes</taxon>
    </lineage>
</organism>
<feature type="domain" description="CBS" evidence="2">
    <location>
        <begin position="54"/>
        <end position="112"/>
    </location>
</feature>
<dbReference type="PANTHER" id="PTHR43080">
    <property type="entry name" value="CBS DOMAIN-CONTAINING PROTEIN CBSX3, MITOCHONDRIAL"/>
    <property type="match status" value="1"/>
</dbReference>
<dbReference type="InterPro" id="IPR051257">
    <property type="entry name" value="Diverse_CBS-Domain"/>
</dbReference>
<name>A0A645HC14_9ZZZZ</name>
<proteinExistence type="predicted"/>
<dbReference type="PANTHER" id="PTHR43080:SF2">
    <property type="entry name" value="CBS DOMAIN-CONTAINING PROTEIN"/>
    <property type="match status" value="1"/>
</dbReference>
<dbReference type="InterPro" id="IPR000644">
    <property type="entry name" value="CBS_dom"/>
</dbReference>
<dbReference type="SMART" id="SM00116">
    <property type="entry name" value="CBS"/>
    <property type="match status" value="2"/>
</dbReference>
<dbReference type="Gene3D" id="3.10.580.10">
    <property type="entry name" value="CBS-domain"/>
    <property type="match status" value="1"/>
</dbReference>
<dbReference type="InterPro" id="IPR046342">
    <property type="entry name" value="CBS_dom_sf"/>
</dbReference>
<accession>A0A645HC14</accession>
<dbReference type="PROSITE" id="PS51371">
    <property type="entry name" value="CBS"/>
    <property type="match status" value="2"/>
</dbReference>
<evidence type="ECO:0000313" key="3">
    <source>
        <dbReference type="EMBL" id="MPN33343.1"/>
    </source>
</evidence>
<dbReference type="SUPFAM" id="SSF54631">
    <property type="entry name" value="CBS-domain pair"/>
    <property type="match status" value="1"/>
</dbReference>
<gene>
    <name evidence="3" type="ORF">SDC9_180829</name>
</gene>
<sequence length="178" mass="20774">MFIPLIVTSSLAYLTTRLWEPFSIYTRGLALSGELLTHDRDKSALTLLRVNEVVEKDFKIVHPEQTLRDLVDIISQSNRNLFPVVDEYFNYLGVITLDSVRQLMFDQSQYDTVYLRDLMQKAKESVSLNDNLETAMAKFRKTGWYNLPVLNGKKYVGFVSRANIFMIYRNKIREFSVE</sequence>
<evidence type="ECO:0000256" key="1">
    <source>
        <dbReference type="ARBA" id="ARBA00023122"/>
    </source>
</evidence>
<reference evidence="3" key="1">
    <citation type="submission" date="2019-08" db="EMBL/GenBank/DDBJ databases">
        <authorList>
            <person name="Kucharzyk K."/>
            <person name="Murdoch R.W."/>
            <person name="Higgins S."/>
            <person name="Loffler F."/>
        </authorList>
    </citation>
    <scope>NUCLEOTIDE SEQUENCE</scope>
</reference>